<dbReference type="PANTHER" id="PTHR30265">
    <property type="entry name" value="RHO-INTERACTING TRANSCRIPTION TERMINATION FACTOR NUSG"/>
    <property type="match status" value="1"/>
</dbReference>
<dbReference type="SMART" id="SM00738">
    <property type="entry name" value="NGN"/>
    <property type="match status" value="1"/>
</dbReference>
<dbReference type="InterPro" id="IPR043425">
    <property type="entry name" value="NusG-like"/>
</dbReference>
<gene>
    <name evidence="5" type="ORF">ELLFYP107_02779</name>
</gene>
<dbReference type="Gene3D" id="2.30.30.30">
    <property type="match status" value="1"/>
</dbReference>
<evidence type="ECO:0000256" key="1">
    <source>
        <dbReference type="ARBA" id="ARBA00022814"/>
    </source>
</evidence>
<evidence type="ECO:0000256" key="2">
    <source>
        <dbReference type="ARBA" id="ARBA00023015"/>
    </source>
</evidence>
<dbReference type="InterPro" id="IPR014722">
    <property type="entry name" value="Rib_uL2_dom2"/>
</dbReference>
<dbReference type="SUPFAM" id="SSF50104">
    <property type="entry name" value="Translation proteins SH3-like domain"/>
    <property type="match status" value="1"/>
</dbReference>
<keyword evidence="1" id="KW-0889">Transcription antitermination</keyword>
<dbReference type="OMA" id="EKWYVIY"/>
<dbReference type="GO" id="GO:0031564">
    <property type="term" value="P:transcription antitermination"/>
    <property type="evidence" value="ECO:0007669"/>
    <property type="project" value="UniProtKB-KW"/>
</dbReference>
<sequence length="172" mass="19724">MALWYVVQTVGGQEKHVLDLINKLVDEELIQESFIPQYEVKKRIQGVWKMRSEVLLPGYIFVITDQPGKLREALRSVPKFTRLLGNNDVFTPLDDQEVAFINAFTKPDHRVVEFSSGVMEGDEIVILNGPLMNQTGLIKKLDRHKRLAYLEIEILGRVKTVKVGLEIVRKKP</sequence>
<dbReference type="EMBL" id="CACRTT010000022">
    <property type="protein sequence ID" value="VYU29691.1"/>
    <property type="molecule type" value="Genomic_DNA"/>
</dbReference>
<dbReference type="InterPro" id="IPR006645">
    <property type="entry name" value="NGN-like_dom"/>
</dbReference>
<dbReference type="NCBIfam" id="NF033641">
    <property type="entry name" value="antiterm_LoaP"/>
    <property type="match status" value="1"/>
</dbReference>
<dbReference type="Pfam" id="PF02357">
    <property type="entry name" value="NusG"/>
    <property type="match status" value="1"/>
</dbReference>
<evidence type="ECO:0000313" key="5">
    <source>
        <dbReference type="EMBL" id="VYU29691.1"/>
    </source>
</evidence>
<dbReference type="PANTHER" id="PTHR30265:SF4">
    <property type="entry name" value="KOW MOTIF FAMILY PROTEIN, EXPRESSED"/>
    <property type="match status" value="1"/>
</dbReference>
<dbReference type="RefSeq" id="WP_015761186.1">
    <property type="nucleotide sequence ID" value="NZ_AP025575.1"/>
</dbReference>
<dbReference type="InterPro" id="IPR008991">
    <property type="entry name" value="Translation_prot_SH3-like_sf"/>
</dbReference>
<dbReference type="CDD" id="cd09889">
    <property type="entry name" value="NGN_Bact_2"/>
    <property type="match status" value="1"/>
</dbReference>
<keyword evidence="2" id="KW-0805">Transcription regulation</keyword>
<evidence type="ECO:0000259" key="4">
    <source>
        <dbReference type="SMART" id="SM00738"/>
    </source>
</evidence>
<dbReference type="AlphaFoldDB" id="A0A6N3DSX0"/>
<protein>
    <recommendedName>
        <fullName evidence="4">NusG-like N-terminal domain-containing protein</fullName>
    </recommendedName>
</protein>
<dbReference type="InterPro" id="IPR036735">
    <property type="entry name" value="NGN_dom_sf"/>
</dbReference>
<reference evidence="5" key="1">
    <citation type="submission" date="2019-11" db="EMBL/GenBank/DDBJ databases">
        <authorList>
            <person name="Feng L."/>
        </authorList>
    </citation>
    <scope>NUCLEOTIDE SEQUENCE</scope>
    <source>
        <strain evidence="5">ElentaLFYP107</strain>
    </source>
</reference>
<keyword evidence="3" id="KW-0804">Transcription</keyword>
<dbReference type="InterPro" id="IPR047663">
    <property type="entry name" value="Transcription_antiterm_LoaP"/>
</dbReference>
<accession>A0A6N3DSX0</accession>
<name>A0A6N3DSX0_EGGLN</name>
<dbReference type="SUPFAM" id="SSF82679">
    <property type="entry name" value="N-utilization substance G protein NusG, N-terminal domain"/>
    <property type="match status" value="1"/>
</dbReference>
<dbReference type="GeneID" id="69511770"/>
<organism evidence="5">
    <name type="scientific">Eggerthella lenta</name>
    <name type="common">Eubacterium lentum</name>
    <dbReference type="NCBI Taxonomy" id="84112"/>
    <lineage>
        <taxon>Bacteria</taxon>
        <taxon>Bacillati</taxon>
        <taxon>Actinomycetota</taxon>
        <taxon>Coriobacteriia</taxon>
        <taxon>Eggerthellales</taxon>
        <taxon>Eggerthellaceae</taxon>
        <taxon>Eggerthella</taxon>
    </lineage>
</organism>
<dbReference type="Gene3D" id="3.30.70.940">
    <property type="entry name" value="NusG, N-terminal domain"/>
    <property type="match status" value="1"/>
</dbReference>
<feature type="domain" description="NusG-like N-terminal" evidence="4">
    <location>
        <begin position="1"/>
        <end position="105"/>
    </location>
</feature>
<evidence type="ECO:0000256" key="3">
    <source>
        <dbReference type="ARBA" id="ARBA00023163"/>
    </source>
</evidence>
<proteinExistence type="predicted"/>
<dbReference type="CDD" id="cd06091">
    <property type="entry name" value="KOW_NusG"/>
    <property type="match status" value="1"/>
</dbReference>
<dbReference type="GO" id="GO:0006354">
    <property type="term" value="P:DNA-templated transcription elongation"/>
    <property type="evidence" value="ECO:0007669"/>
    <property type="project" value="InterPro"/>
</dbReference>